<evidence type="ECO:0000259" key="4">
    <source>
        <dbReference type="PROSITE" id="PS50932"/>
    </source>
</evidence>
<dbReference type="PANTHER" id="PTHR30146">
    <property type="entry name" value="LACI-RELATED TRANSCRIPTIONAL REPRESSOR"/>
    <property type="match status" value="1"/>
</dbReference>
<dbReference type="EMBL" id="JQCQ01000016">
    <property type="protein sequence ID" value="KRO25092.1"/>
    <property type="molecule type" value="Genomic_DNA"/>
</dbReference>
<dbReference type="PROSITE" id="PS50932">
    <property type="entry name" value="HTH_LACI_2"/>
    <property type="match status" value="1"/>
</dbReference>
<evidence type="ECO:0000256" key="1">
    <source>
        <dbReference type="ARBA" id="ARBA00023015"/>
    </source>
</evidence>
<sequence length="328" mass="36439">MNKVTIQDVADAVGVSKATISRFLNGQRGRMSKETHDKIQNTIETMGYIPSQQARALKSKHSNLIGLVVADIGNLYTSFLIKGIQMVLGPQDYQLLISDAANDPKIEQDALERFISQNVDGIILQPQSNQSSSYGFVDQKRIPMVLVDRKTTPLQWSMVASDDYAASVRLANKLVESGYQRFVVVSNPVAGKSTRELRLKAFQSVADKNKVELKLIEVDIEDSAVEGLIDYLKSSQQKTVIFATNGRVLNNCVAYLKENKIEIPTQVGIVGYDDSNMGMLIDPPLSTIDQHPKMIGQQVGKLILEQLKDKKEPNIQEVKSDIVVRKSF</sequence>
<dbReference type="PANTHER" id="PTHR30146:SF154">
    <property type="entry name" value="TRANSCRIPTION REGULATOR, MEMBER OF GALR FAMILY"/>
    <property type="match status" value="1"/>
</dbReference>
<dbReference type="PROSITE" id="PS00356">
    <property type="entry name" value="HTH_LACI_1"/>
    <property type="match status" value="1"/>
</dbReference>
<keyword evidence="3" id="KW-0804">Transcription</keyword>
<feature type="domain" description="HTH cro/C1-type" evidence="5">
    <location>
        <begin position="2"/>
        <end position="49"/>
    </location>
</feature>
<dbReference type="InterPro" id="IPR001387">
    <property type="entry name" value="Cro/C1-type_HTH"/>
</dbReference>
<dbReference type="SUPFAM" id="SSF53822">
    <property type="entry name" value="Periplasmic binding protein-like I"/>
    <property type="match status" value="1"/>
</dbReference>
<dbReference type="Gene3D" id="1.10.260.40">
    <property type="entry name" value="lambda repressor-like DNA-binding domains"/>
    <property type="match status" value="1"/>
</dbReference>
<accession>A0A0R2NH22</accession>
<name>A0A0R2NH22_9LACO</name>
<dbReference type="RefSeq" id="WP_057799406.1">
    <property type="nucleotide sequence ID" value="NZ_BJZZ01000016.1"/>
</dbReference>
<proteinExistence type="predicted"/>
<feature type="domain" description="HTH lacI-type" evidence="4">
    <location>
        <begin position="4"/>
        <end position="59"/>
    </location>
</feature>
<dbReference type="SUPFAM" id="SSF47413">
    <property type="entry name" value="lambda repressor-like DNA-binding domains"/>
    <property type="match status" value="1"/>
</dbReference>
<reference evidence="6 7" key="1">
    <citation type="journal article" date="2015" name="Genome Announc.">
        <title>Expanding the biotechnology potential of lactobacilli through comparative genomics of 213 strains and associated genera.</title>
        <authorList>
            <person name="Sun Z."/>
            <person name="Harris H.M."/>
            <person name="McCann A."/>
            <person name="Guo C."/>
            <person name="Argimon S."/>
            <person name="Zhang W."/>
            <person name="Yang X."/>
            <person name="Jeffery I.B."/>
            <person name="Cooney J.C."/>
            <person name="Kagawa T.F."/>
            <person name="Liu W."/>
            <person name="Song Y."/>
            <person name="Salvetti E."/>
            <person name="Wrobel A."/>
            <person name="Rasinkangas P."/>
            <person name="Parkhill J."/>
            <person name="Rea M.C."/>
            <person name="O'Sullivan O."/>
            <person name="Ritari J."/>
            <person name="Douillard F.P."/>
            <person name="Paul Ross R."/>
            <person name="Yang R."/>
            <person name="Briner A.E."/>
            <person name="Felis G.E."/>
            <person name="de Vos W.M."/>
            <person name="Barrangou R."/>
            <person name="Klaenhammer T.R."/>
            <person name="Caufield P.W."/>
            <person name="Cui Y."/>
            <person name="Zhang H."/>
            <person name="O'Toole P.W."/>
        </authorList>
    </citation>
    <scope>NUCLEOTIDE SEQUENCE [LARGE SCALE GENOMIC DNA]</scope>
    <source>
        <strain evidence="6 7">DSM 23026</strain>
    </source>
</reference>
<evidence type="ECO:0000313" key="6">
    <source>
        <dbReference type="EMBL" id="KRO25092.1"/>
    </source>
</evidence>
<dbReference type="CDD" id="cd01392">
    <property type="entry name" value="HTH_LacI"/>
    <property type="match status" value="1"/>
</dbReference>
<dbReference type="Pfam" id="PF00356">
    <property type="entry name" value="LacI"/>
    <property type="match status" value="1"/>
</dbReference>
<organism evidence="6 7">
    <name type="scientific">Pediococcus argentinicus</name>
    <dbReference type="NCBI Taxonomy" id="480391"/>
    <lineage>
        <taxon>Bacteria</taxon>
        <taxon>Bacillati</taxon>
        <taxon>Bacillota</taxon>
        <taxon>Bacilli</taxon>
        <taxon>Lactobacillales</taxon>
        <taxon>Lactobacillaceae</taxon>
        <taxon>Pediococcus</taxon>
    </lineage>
</organism>
<evidence type="ECO:0000256" key="3">
    <source>
        <dbReference type="ARBA" id="ARBA00023163"/>
    </source>
</evidence>
<keyword evidence="7" id="KW-1185">Reference proteome</keyword>
<gene>
    <name evidence="6" type="ORF">IV88_GL000425</name>
</gene>
<evidence type="ECO:0000259" key="5">
    <source>
        <dbReference type="PROSITE" id="PS50943"/>
    </source>
</evidence>
<dbReference type="Proteomes" id="UP000051249">
    <property type="component" value="Unassembled WGS sequence"/>
</dbReference>
<dbReference type="GO" id="GO:0000976">
    <property type="term" value="F:transcription cis-regulatory region binding"/>
    <property type="evidence" value="ECO:0007669"/>
    <property type="project" value="TreeGrafter"/>
</dbReference>
<keyword evidence="2" id="KW-0238">DNA-binding</keyword>
<dbReference type="InterPro" id="IPR046335">
    <property type="entry name" value="LacI/GalR-like_sensor"/>
</dbReference>
<dbReference type="PATRIC" id="fig|480391.4.peg.430"/>
<keyword evidence="1" id="KW-0805">Transcription regulation</keyword>
<dbReference type="AlphaFoldDB" id="A0A0R2NH22"/>
<dbReference type="GO" id="GO:0003700">
    <property type="term" value="F:DNA-binding transcription factor activity"/>
    <property type="evidence" value="ECO:0007669"/>
    <property type="project" value="TreeGrafter"/>
</dbReference>
<dbReference type="CDD" id="cd06283">
    <property type="entry name" value="PBP1_RegR_EndR_KdgR-like"/>
    <property type="match status" value="1"/>
</dbReference>
<evidence type="ECO:0000313" key="7">
    <source>
        <dbReference type="Proteomes" id="UP000051249"/>
    </source>
</evidence>
<dbReference type="Gene3D" id="3.40.50.2300">
    <property type="match status" value="2"/>
</dbReference>
<dbReference type="InterPro" id="IPR010982">
    <property type="entry name" value="Lambda_DNA-bd_dom_sf"/>
</dbReference>
<dbReference type="SMART" id="SM00354">
    <property type="entry name" value="HTH_LACI"/>
    <property type="match status" value="1"/>
</dbReference>
<protein>
    <submittedName>
        <fullName evidence="6">Uncharacterized protein</fullName>
    </submittedName>
</protein>
<dbReference type="InterPro" id="IPR000843">
    <property type="entry name" value="HTH_LacI"/>
</dbReference>
<evidence type="ECO:0000256" key="2">
    <source>
        <dbReference type="ARBA" id="ARBA00023125"/>
    </source>
</evidence>
<dbReference type="OrthoDB" id="1639518at2"/>
<dbReference type="Pfam" id="PF13377">
    <property type="entry name" value="Peripla_BP_3"/>
    <property type="match status" value="1"/>
</dbReference>
<comment type="caution">
    <text evidence="6">The sequence shown here is derived from an EMBL/GenBank/DDBJ whole genome shotgun (WGS) entry which is preliminary data.</text>
</comment>
<dbReference type="PROSITE" id="PS50943">
    <property type="entry name" value="HTH_CROC1"/>
    <property type="match status" value="1"/>
</dbReference>
<dbReference type="InterPro" id="IPR028082">
    <property type="entry name" value="Peripla_BP_I"/>
</dbReference>